<name>A0AA96GII7_9BACT</name>
<evidence type="ECO:0000313" key="1">
    <source>
        <dbReference type="EMBL" id="WNM61957.1"/>
    </source>
</evidence>
<gene>
    <name evidence="1" type="ORF">PQG83_19780</name>
</gene>
<keyword evidence="2" id="KW-1185">Reference proteome</keyword>
<dbReference type="EMBL" id="CP116968">
    <property type="protein sequence ID" value="WNM61957.1"/>
    <property type="molecule type" value="Genomic_DNA"/>
</dbReference>
<reference evidence="1 2" key="1">
    <citation type="submission" date="2023-01" db="EMBL/GenBank/DDBJ databases">
        <title>Cultivation and genomic characterization of new, ubiquitous marine nitrite-oxidizing bacteria from the Nitrospirales.</title>
        <authorList>
            <person name="Mueller A.J."/>
            <person name="Daebeler A."/>
            <person name="Herbold C.W."/>
            <person name="Kirkegaard R.H."/>
            <person name="Daims H."/>
        </authorList>
    </citation>
    <scope>NUCLEOTIDE SEQUENCE [LARGE SCALE GENOMIC DNA]</scope>
    <source>
        <strain evidence="1 2">DK</strain>
    </source>
</reference>
<protein>
    <submittedName>
        <fullName evidence="1">Uncharacterized protein</fullName>
    </submittedName>
</protein>
<evidence type="ECO:0000313" key="2">
    <source>
        <dbReference type="Proteomes" id="UP001302494"/>
    </source>
</evidence>
<organism evidence="1 2">
    <name type="scientific">Candidatus Nitrospira neomarina</name>
    <dbReference type="NCBI Taxonomy" id="3020899"/>
    <lineage>
        <taxon>Bacteria</taxon>
        <taxon>Pseudomonadati</taxon>
        <taxon>Nitrospirota</taxon>
        <taxon>Nitrospiria</taxon>
        <taxon>Nitrospirales</taxon>
        <taxon>Nitrospiraceae</taxon>
        <taxon>Nitrospira</taxon>
    </lineage>
</organism>
<dbReference type="AlphaFoldDB" id="A0AA96GII7"/>
<dbReference type="Proteomes" id="UP001302494">
    <property type="component" value="Chromosome"/>
</dbReference>
<dbReference type="KEGG" id="nneo:PQG83_19780"/>
<sequence>MRHSQTSTRNPAIKDWTSKYGKRTNLQFFNDAFAALQKQDIGNRGLMTVGLIGSRDLPGHTLRTAQSMLRWDLRPSFWSHVFVVAEPVTSRTSLRALPILEVPLHPRNGMFPRPECNGINEGTLGLYEDKDIDANVGLVAVSMTDEEAKKLKKRARDWNQDRVRYNFWEMLGVWQSYLWSQGAKRNPLREGMPIAASSYIEFIFEGVGLGVTPGTSERNSAPEHLWNAACWWHKAFKEQDRQVAGMFVARDPGCAMLRPNE</sequence>
<dbReference type="RefSeq" id="WP_312744738.1">
    <property type="nucleotide sequence ID" value="NZ_CP116968.1"/>
</dbReference>
<accession>A0AA96GII7</accession>
<proteinExistence type="predicted"/>